<protein>
    <submittedName>
        <fullName evidence="1">Uncharacterized protein</fullName>
    </submittedName>
</protein>
<comment type="caution">
    <text evidence="1">The sequence shown here is derived from an EMBL/GenBank/DDBJ whole genome shotgun (WGS) entry which is preliminary data.</text>
</comment>
<name>A0A2L2XAF7_9FIRM</name>
<gene>
    <name evidence="1" type="ORF">DCCM_2358</name>
</gene>
<accession>A0A2L2XAF7</accession>
<dbReference type="AlphaFoldDB" id="A0A2L2XAF7"/>
<proteinExistence type="predicted"/>
<dbReference type="Proteomes" id="UP000239549">
    <property type="component" value="Unassembled WGS sequence"/>
</dbReference>
<dbReference type="EMBL" id="BFAV01000087">
    <property type="protein sequence ID" value="GBF33259.1"/>
    <property type="molecule type" value="Genomic_DNA"/>
</dbReference>
<reference evidence="2" key="1">
    <citation type="submission" date="2018-02" db="EMBL/GenBank/DDBJ databases">
        <title>Genome sequence of Desulfocucumis palustris strain NAW-5.</title>
        <authorList>
            <person name="Watanabe M."/>
            <person name="Kojima H."/>
            <person name="Fukui M."/>
        </authorList>
    </citation>
    <scope>NUCLEOTIDE SEQUENCE [LARGE SCALE GENOMIC DNA]</scope>
    <source>
        <strain evidence="2">NAW-5</strain>
    </source>
</reference>
<organism evidence="1 2">
    <name type="scientific">Desulfocucumis palustris</name>
    <dbReference type="NCBI Taxonomy" id="1898651"/>
    <lineage>
        <taxon>Bacteria</taxon>
        <taxon>Bacillati</taxon>
        <taxon>Bacillota</taxon>
        <taxon>Clostridia</taxon>
        <taxon>Eubacteriales</taxon>
        <taxon>Desulfocucumaceae</taxon>
        <taxon>Desulfocucumis</taxon>
    </lineage>
</organism>
<evidence type="ECO:0000313" key="1">
    <source>
        <dbReference type="EMBL" id="GBF33259.1"/>
    </source>
</evidence>
<sequence length="43" mass="5170">MTIYVEWPINYNGRQEKAVIKLFIVFRLVYNNPANDKNKLRSL</sequence>
<evidence type="ECO:0000313" key="2">
    <source>
        <dbReference type="Proteomes" id="UP000239549"/>
    </source>
</evidence>
<keyword evidence="2" id="KW-1185">Reference proteome</keyword>